<dbReference type="EMBL" id="LDTZ01000024">
    <property type="protein sequence ID" value="KNA89557.1"/>
    <property type="molecule type" value="Genomic_DNA"/>
</dbReference>
<feature type="transmembrane region" description="Helical" evidence="6">
    <location>
        <begin position="395"/>
        <end position="415"/>
    </location>
</feature>
<proteinExistence type="predicted"/>
<evidence type="ECO:0000256" key="1">
    <source>
        <dbReference type="ARBA" id="ARBA00004651"/>
    </source>
</evidence>
<dbReference type="InterPro" id="IPR050833">
    <property type="entry name" value="Poly_Biosynth_Transport"/>
</dbReference>
<feature type="transmembrane region" description="Helical" evidence="6">
    <location>
        <begin position="47"/>
        <end position="67"/>
    </location>
</feature>
<feature type="transmembrane region" description="Helical" evidence="6">
    <location>
        <begin position="295"/>
        <end position="319"/>
    </location>
</feature>
<evidence type="ECO:0000256" key="5">
    <source>
        <dbReference type="ARBA" id="ARBA00023136"/>
    </source>
</evidence>
<gene>
    <name evidence="7" type="ORF">ABW18_20500</name>
</gene>
<evidence type="ECO:0000313" key="8">
    <source>
        <dbReference type="Proteomes" id="UP000037247"/>
    </source>
</evidence>
<keyword evidence="3 6" id="KW-0812">Transmembrane</keyword>
<keyword evidence="5 6" id="KW-0472">Membrane</keyword>
<dbReference type="PANTHER" id="PTHR30250:SF26">
    <property type="entry name" value="PSMA PROTEIN"/>
    <property type="match status" value="1"/>
</dbReference>
<feature type="transmembrane region" description="Helical" evidence="6">
    <location>
        <begin position="187"/>
        <end position="207"/>
    </location>
</feature>
<feature type="transmembrane region" description="Helical" evidence="6">
    <location>
        <begin position="20"/>
        <end position="41"/>
    </location>
</feature>
<sequence length="437" mass="45525">MVTAAEKPTTEVRRSFSLRFVAAGAGLLCTFLMTIVAYRALDARQAAVFFAILAALSIGPMVGRLGLGPNVIRLLPAAKTADEAKQIASDHLRATAVLSLITAPFIGLIATWPLRGDSQYWPVLLLTVAVVVVESMRLTLSDIFAAHGRVGMAVLTTHHIRSTIVLPAVALLLFAFDKSSLTEVLGVYTAVATIQLAIALTVGRAEVSLTTRGQLRALRDPIRHGAKLFVLDLSAFVCLPATIWLANFAFAPHDAAIYAAAATLALQVTILESLASLAVTPAVAREWVLGNRERVVSILAAVATLGSLVTLVIVAFLAILGETVVSWAYGPSMAAAGPLLLVLAAGGIAKTALGGNITMLVISDNIDRAAWSAFAVLVVAVPAGIAAAFAGGPMALAIVSACAVTLTAVVQWLSARSVLDDTPRPSLDVRASLATFR</sequence>
<dbReference type="PANTHER" id="PTHR30250">
    <property type="entry name" value="PST FAMILY PREDICTED COLANIC ACID TRANSPORTER"/>
    <property type="match status" value="1"/>
</dbReference>
<keyword evidence="8" id="KW-1185">Reference proteome</keyword>
<accession>A0ABR5I7E1</accession>
<organism evidence="7 8">
    <name type="scientific">Gordonia jacobaea</name>
    <dbReference type="NCBI Taxonomy" id="122202"/>
    <lineage>
        <taxon>Bacteria</taxon>
        <taxon>Bacillati</taxon>
        <taxon>Actinomycetota</taxon>
        <taxon>Actinomycetes</taxon>
        <taxon>Mycobacteriales</taxon>
        <taxon>Gordoniaceae</taxon>
        <taxon>Gordonia</taxon>
    </lineage>
</organism>
<feature type="transmembrane region" description="Helical" evidence="6">
    <location>
        <begin position="228"/>
        <end position="250"/>
    </location>
</feature>
<evidence type="ECO:0000256" key="4">
    <source>
        <dbReference type="ARBA" id="ARBA00022989"/>
    </source>
</evidence>
<dbReference type="Proteomes" id="UP000037247">
    <property type="component" value="Unassembled WGS sequence"/>
</dbReference>
<evidence type="ECO:0000256" key="3">
    <source>
        <dbReference type="ARBA" id="ARBA00022692"/>
    </source>
</evidence>
<keyword evidence="2" id="KW-1003">Cell membrane</keyword>
<feature type="transmembrane region" description="Helical" evidence="6">
    <location>
        <begin position="152"/>
        <end position="175"/>
    </location>
</feature>
<evidence type="ECO:0000256" key="2">
    <source>
        <dbReference type="ARBA" id="ARBA00022475"/>
    </source>
</evidence>
<evidence type="ECO:0000256" key="6">
    <source>
        <dbReference type="SAM" id="Phobius"/>
    </source>
</evidence>
<reference evidence="7 8" key="1">
    <citation type="submission" date="2015-05" db="EMBL/GenBank/DDBJ databases">
        <title>Draft genome sequence of the bacterium Gordonia jacobaea a new member of the Gordonia genus.</title>
        <authorList>
            <person name="Jimenez-Galisteo G."/>
            <person name="Dominguez A."/>
            <person name="Munoz E."/>
            <person name="Vinas M."/>
        </authorList>
    </citation>
    <scope>NUCLEOTIDE SEQUENCE [LARGE SCALE GENOMIC DNA]</scope>
    <source>
        <strain evidence="8">mv1</strain>
    </source>
</reference>
<keyword evidence="4 6" id="KW-1133">Transmembrane helix</keyword>
<feature type="transmembrane region" description="Helical" evidence="6">
    <location>
        <begin position="94"/>
        <end position="114"/>
    </location>
</feature>
<feature type="transmembrane region" description="Helical" evidence="6">
    <location>
        <begin position="120"/>
        <end position="140"/>
    </location>
</feature>
<evidence type="ECO:0000313" key="7">
    <source>
        <dbReference type="EMBL" id="KNA89557.1"/>
    </source>
</evidence>
<comment type="caution">
    <text evidence="7">The sequence shown here is derived from an EMBL/GenBank/DDBJ whole genome shotgun (WGS) entry which is preliminary data.</text>
</comment>
<protein>
    <submittedName>
        <fullName evidence="7">Teichoic acid transporter</fullName>
    </submittedName>
</protein>
<comment type="subcellular location">
    <subcellularLocation>
        <location evidence="1">Cell membrane</location>
        <topology evidence="1">Multi-pass membrane protein</topology>
    </subcellularLocation>
</comment>
<feature type="transmembrane region" description="Helical" evidence="6">
    <location>
        <begin position="339"/>
        <end position="362"/>
    </location>
</feature>
<name>A0ABR5I7E1_9ACTN</name>
<feature type="transmembrane region" description="Helical" evidence="6">
    <location>
        <begin position="256"/>
        <end position="283"/>
    </location>
</feature>
<feature type="transmembrane region" description="Helical" evidence="6">
    <location>
        <begin position="369"/>
        <end position="389"/>
    </location>
</feature>